<feature type="domain" description="RNA polymerase sigma-70 region 2" evidence="5">
    <location>
        <begin position="21"/>
        <end position="84"/>
    </location>
</feature>
<dbReference type="PANTHER" id="PTHR43133:SF63">
    <property type="entry name" value="RNA POLYMERASE SIGMA FACTOR FECI-RELATED"/>
    <property type="match status" value="1"/>
</dbReference>
<reference evidence="7 8" key="1">
    <citation type="journal article" date="2021" name="Int. J. Syst. Evol. Microbiol.">
        <title>Steroidobacter gossypii sp. nov., isolated from soil of cotton cropping field.</title>
        <authorList>
            <person name="Huang R."/>
            <person name="Yang S."/>
            <person name="Zhen C."/>
            <person name="Liu W."/>
        </authorList>
    </citation>
    <scope>NUCLEOTIDE SEQUENCE [LARGE SCALE GENOMIC DNA]</scope>
    <source>
        <strain evidence="7 8">S1-65</strain>
    </source>
</reference>
<evidence type="ECO:0000259" key="6">
    <source>
        <dbReference type="Pfam" id="PF08281"/>
    </source>
</evidence>
<protein>
    <submittedName>
        <fullName evidence="7">Sigma-70 family RNA polymerase sigma factor</fullName>
    </submittedName>
</protein>
<organism evidence="7 8">
    <name type="scientific">Steroidobacter gossypii</name>
    <dbReference type="NCBI Taxonomy" id="2805490"/>
    <lineage>
        <taxon>Bacteria</taxon>
        <taxon>Pseudomonadati</taxon>
        <taxon>Pseudomonadota</taxon>
        <taxon>Gammaproteobacteria</taxon>
        <taxon>Steroidobacterales</taxon>
        <taxon>Steroidobacteraceae</taxon>
        <taxon>Steroidobacter</taxon>
    </lineage>
</organism>
<evidence type="ECO:0000259" key="5">
    <source>
        <dbReference type="Pfam" id="PF04542"/>
    </source>
</evidence>
<name>A0ABS1X0R2_9GAMM</name>
<dbReference type="InterPro" id="IPR013325">
    <property type="entry name" value="RNA_pol_sigma_r2"/>
</dbReference>
<evidence type="ECO:0000256" key="1">
    <source>
        <dbReference type="ARBA" id="ARBA00010641"/>
    </source>
</evidence>
<dbReference type="CDD" id="cd06171">
    <property type="entry name" value="Sigma70_r4"/>
    <property type="match status" value="1"/>
</dbReference>
<dbReference type="InterPro" id="IPR014284">
    <property type="entry name" value="RNA_pol_sigma-70_dom"/>
</dbReference>
<dbReference type="RefSeq" id="WP_203168882.1">
    <property type="nucleotide sequence ID" value="NZ_JAEVLS010000004.1"/>
</dbReference>
<dbReference type="SUPFAM" id="SSF88659">
    <property type="entry name" value="Sigma3 and sigma4 domains of RNA polymerase sigma factors"/>
    <property type="match status" value="1"/>
</dbReference>
<dbReference type="SUPFAM" id="SSF88946">
    <property type="entry name" value="Sigma2 domain of RNA polymerase sigma factors"/>
    <property type="match status" value="1"/>
</dbReference>
<keyword evidence="2" id="KW-0805">Transcription regulation</keyword>
<evidence type="ECO:0000256" key="2">
    <source>
        <dbReference type="ARBA" id="ARBA00023015"/>
    </source>
</evidence>
<comment type="caution">
    <text evidence="7">The sequence shown here is derived from an EMBL/GenBank/DDBJ whole genome shotgun (WGS) entry which is preliminary data.</text>
</comment>
<sequence>MRPSELPSTTERDSFLRALSERYRQPLTAYFLRRVHSRIEAEDLTQEVFLRLVRRFEVESIDNPEAFVFCTAVNLLRDRSRRGKAQRSHLSELAHQQDGLEELSPERLFDGQESLNMVLSVLDELDQKTRDAFILHRLEGMKQAEIARVLGVSVSSVEKYIIKALSRLMARSAGSK</sequence>
<evidence type="ECO:0000256" key="3">
    <source>
        <dbReference type="ARBA" id="ARBA00023082"/>
    </source>
</evidence>
<dbReference type="InterPro" id="IPR036388">
    <property type="entry name" value="WH-like_DNA-bd_sf"/>
</dbReference>
<dbReference type="InterPro" id="IPR039425">
    <property type="entry name" value="RNA_pol_sigma-70-like"/>
</dbReference>
<keyword evidence="3" id="KW-0731">Sigma factor</keyword>
<dbReference type="Gene3D" id="1.10.1740.10">
    <property type="match status" value="1"/>
</dbReference>
<dbReference type="Pfam" id="PF04542">
    <property type="entry name" value="Sigma70_r2"/>
    <property type="match status" value="1"/>
</dbReference>
<dbReference type="PANTHER" id="PTHR43133">
    <property type="entry name" value="RNA POLYMERASE ECF-TYPE SIGMA FACTO"/>
    <property type="match status" value="1"/>
</dbReference>
<evidence type="ECO:0000313" key="7">
    <source>
        <dbReference type="EMBL" id="MBM0106767.1"/>
    </source>
</evidence>
<feature type="domain" description="RNA polymerase sigma factor 70 region 4 type 2" evidence="6">
    <location>
        <begin position="116"/>
        <end position="168"/>
    </location>
</feature>
<dbReference type="Proteomes" id="UP000661077">
    <property type="component" value="Unassembled WGS sequence"/>
</dbReference>
<evidence type="ECO:0000313" key="8">
    <source>
        <dbReference type="Proteomes" id="UP000661077"/>
    </source>
</evidence>
<dbReference type="InterPro" id="IPR013324">
    <property type="entry name" value="RNA_pol_sigma_r3/r4-like"/>
</dbReference>
<dbReference type="NCBIfam" id="TIGR02937">
    <property type="entry name" value="sigma70-ECF"/>
    <property type="match status" value="1"/>
</dbReference>
<dbReference type="Gene3D" id="1.10.10.10">
    <property type="entry name" value="Winged helix-like DNA-binding domain superfamily/Winged helix DNA-binding domain"/>
    <property type="match status" value="1"/>
</dbReference>
<gene>
    <name evidence="7" type="ORF">JM946_18700</name>
</gene>
<dbReference type="InterPro" id="IPR013249">
    <property type="entry name" value="RNA_pol_sigma70_r4_t2"/>
</dbReference>
<dbReference type="EMBL" id="JAEVLS010000004">
    <property type="protein sequence ID" value="MBM0106767.1"/>
    <property type="molecule type" value="Genomic_DNA"/>
</dbReference>
<evidence type="ECO:0000256" key="4">
    <source>
        <dbReference type="ARBA" id="ARBA00023163"/>
    </source>
</evidence>
<dbReference type="InterPro" id="IPR007627">
    <property type="entry name" value="RNA_pol_sigma70_r2"/>
</dbReference>
<proteinExistence type="inferred from homology"/>
<keyword evidence="4" id="KW-0804">Transcription</keyword>
<keyword evidence="8" id="KW-1185">Reference proteome</keyword>
<accession>A0ABS1X0R2</accession>
<comment type="similarity">
    <text evidence="1">Belongs to the sigma-70 factor family. ECF subfamily.</text>
</comment>
<dbReference type="Pfam" id="PF08281">
    <property type="entry name" value="Sigma70_r4_2"/>
    <property type="match status" value="1"/>
</dbReference>